<dbReference type="GO" id="GO:0004519">
    <property type="term" value="F:endonuclease activity"/>
    <property type="evidence" value="ECO:0007669"/>
    <property type="project" value="UniProtKB-KW"/>
</dbReference>
<keyword evidence="7" id="KW-1185">Reference proteome</keyword>
<evidence type="ECO:0000256" key="4">
    <source>
        <dbReference type="ARBA" id="ARBA00038652"/>
    </source>
</evidence>
<dbReference type="CDD" id="cd17515">
    <property type="entry name" value="RMtype1_S_MjaORF132P_Sau1132ORF3780P-TRD1-CR1_like"/>
    <property type="match status" value="1"/>
</dbReference>
<evidence type="ECO:0000313" key="7">
    <source>
        <dbReference type="Proteomes" id="UP000642094"/>
    </source>
</evidence>
<evidence type="ECO:0000313" key="6">
    <source>
        <dbReference type="EMBL" id="MBD2187948.1"/>
    </source>
</evidence>
<dbReference type="Pfam" id="PF01420">
    <property type="entry name" value="Methylase_S"/>
    <property type="match status" value="2"/>
</dbReference>
<dbReference type="RefSeq" id="WP_190402815.1">
    <property type="nucleotide sequence ID" value="NZ_JACJQB010000010.1"/>
</dbReference>
<proteinExistence type="inferred from homology"/>
<dbReference type="InterPro" id="IPR000055">
    <property type="entry name" value="Restrct_endonuc_typeI_TRD"/>
</dbReference>
<dbReference type="InterPro" id="IPR051212">
    <property type="entry name" value="Type-I_RE_S_subunit"/>
</dbReference>
<keyword evidence="2" id="KW-0680">Restriction system</keyword>
<keyword evidence="6" id="KW-0255">Endonuclease</keyword>
<evidence type="ECO:0000259" key="5">
    <source>
        <dbReference type="Pfam" id="PF01420"/>
    </source>
</evidence>
<protein>
    <submittedName>
        <fullName evidence="6">Restriction endonuclease subunit S</fullName>
    </submittedName>
</protein>
<reference evidence="6 7" key="1">
    <citation type="journal article" date="2020" name="ISME J.">
        <title>Comparative genomics reveals insights into cyanobacterial evolution and habitat adaptation.</title>
        <authorList>
            <person name="Chen M.Y."/>
            <person name="Teng W.K."/>
            <person name="Zhao L."/>
            <person name="Hu C.X."/>
            <person name="Zhou Y.K."/>
            <person name="Han B.P."/>
            <person name="Song L.R."/>
            <person name="Shu W.S."/>
        </authorList>
    </citation>
    <scope>NUCLEOTIDE SEQUENCE [LARGE SCALE GENOMIC DNA]</scope>
    <source>
        <strain evidence="6 7">FACHB-723</strain>
    </source>
</reference>
<feature type="domain" description="Type I restriction modification DNA specificity" evidence="5">
    <location>
        <begin position="301"/>
        <end position="457"/>
    </location>
</feature>
<organism evidence="6 7">
    <name type="scientific">Pseudanabaena mucicola FACHB-723</name>
    <dbReference type="NCBI Taxonomy" id="2692860"/>
    <lineage>
        <taxon>Bacteria</taxon>
        <taxon>Bacillati</taxon>
        <taxon>Cyanobacteriota</taxon>
        <taxon>Cyanophyceae</taxon>
        <taxon>Pseudanabaenales</taxon>
        <taxon>Pseudanabaenaceae</taxon>
        <taxon>Pseudanabaena</taxon>
    </lineage>
</organism>
<accession>A0ABR7ZX32</accession>
<feature type="domain" description="Type I restriction modification DNA specificity" evidence="5">
    <location>
        <begin position="4"/>
        <end position="173"/>
    </location>
</feature>
<evidence type="ECO:0000256" key="1">
    <source>
        <dbReference type="ARBA" id="ARBA00010923"/>
    </source>
</evidence>
<comment type="caution">
    <text evidence="6">The sequence shown here is derived from an EMBL/GenBank/DDBJ whole genome shotgun (WGS) entry which is preliminary data.</text>
</comment>
<comment type="subunit">
    <text evidence="4">The methyltransferase is composed of M and S polypeptides.</text>
</comment>
<sequence length="507" mass="57618">MMREDWIEVELGDVCFTTSGGTPSRSKSEYYKGTIPWVKSGELNYNIILDTEEHISDEAVQKSSAKIFPEGTLLIALYGATIGKLAILGVPATTNQAICGIYKNELFETKFLFNYLLHKRQKLIEQGTGGAQPNISQTILKKLPLPLAPLPEQRAIAAKIEQLFSELDNGIANLKTAKSKLEIYRQAILKQAFEGELTKEWRHQQKKLLAVDELLAQIKKERTNYYETEIKEWNKAILEWEANEKKEIKPTKPRKPEEPTKASSEQLDRMWTLPKFWTWTQLGCIAFVTKLAGFEYTKYVKYDESGDLAVIKAENASKKGFNYTNFSKIKSETVKHLKRSQIKGDELLVVFVGAGTGNVALVPQNSKFFLGPNISMVRPYFSVNTKFIEFFLRSPIGNNLLMTSVKAVAQPSLSMETIRQVPIAFPNLIEQDQIVQEIETRLSVCDKLNESIDQSLEKAQALRQSILKKAFEGKLLSQDELQNCRQQPDWEPAAKLLERVKNLKKQM</sequence>
<comment type="similarity">
    <text evidence="1">Belongs to the type-I restriction system S methylase family.</text>
</comment>
<dbReference type="Proteomes" id="UP000642094">
    <property type="component" value="Unassembled WGS sequence"/>
</dbReference>
<evidence type="ECO:0000256" key="3">
    <source>
        <dbReference type="ARBA" id="ARBA00023125"/>
    </source>
</evidence>
<gene>
    <name evidence="6" type="ORF">H6F41_07320</name>
</gene>
<dbReference type="PANTHER" id="PTHR43140">
    <property type="entry name" value="TYPE-1 RESTRICTION ENZYME ECOKI SPECIFICITY PROTEIN"/>
    <property type="match status" value="1"/>
</dbReference>
<dbReference type="SUPFAM" id="SSF116734">
    <property type="entry name" value="DNA methylase specificity domain"/>
    <property type="match status" value="2"/>
</dbReference>
<keyword evidence="6" id="KW-0540">Nuclease</keyword>
<keyword evidence="6" id="KW-0378">Hydrolase</keyword>
<dbReference type="InterPro" id="IPR044946">
    <property type="entry name" value="Restrct_endonuc_typeI_TRD_sf"/>
</dbReference>
<keyword evidence="3" id="KW-0238">DNA-binding</keyword>
<name>A0ABR7ZX32_9CYAN</name>
<dbReference type="PANTHER" id="PTHR43140:SF1">
    <property type="entry name" value="TYPE I RESTRICTION ENZYME ECOKI SPECIFICITY SUBUNIT"/>
    <property type="match status" value="1"/>
</dbReference>
<evidence type="ECO:0000256" key="2">
    <source>
        <dbReference type="ARBA" id="ARBA00022747"/>
    </source>
</evidence>
<dbReference type="Gene3D" id="3.90.220.20">
    <property type="entry name" value="DNA methylase specificity domains"/>
    <property type="match status" value="2"/>
</dbReference>
<dbReference type="EMBL" id="JACJQB010000010">
    <property type="protein sequence ID" value="MBD2187948.1"/>
    <property type="molecule type" value="Genomic_DNA"/>
</dbReference>